<sequence length="123" mass="14377">MLKLGAIFIPVTDVKKSVEWYKDVLELNHVGNWQGDEGADFYFNSEKQYVTLVKLNENQPTKFLTNSEYQNTYYNFTTDNIEELHRRLSQKGAKVTEIYDDGAIYAFEFYDLDENKLGVVVDK</sequence>
<dbReference type="InterPro" id="IPR029068">
    <property type="entry name" value="Glyas_Bleomycin-R_OHBP_Dase"/>
</dbReference>
<dbReference type="Pfam" id="PF00903">
    <property type="entry name" value="Glyoxalase"/>
    <property type="match status" value="1"/>
</dbReference>
<organism evidence="2 3">
    <name type="scientific">Alkalicoccobacillus plakortidis</name>
    <dbReference type="NCBI Taxonomy" id="444060"/>
    <lineage>
        <taxon>Bacteria</taxon>
        <taxon>Bacillati</taxon>
        <taxon>Bacillota</taxon>
        <taxon>Bacilli</taxon>
        <taxon>Bacillales</taxon>
        <taxon>Bacillaceae</taxon>
        <taxon>Alkalicoccobacillus</taxon>
    </lineage>
</organism>
<feature type="domain" description="VOC" evidence="1">
    <location>
        <begin position="3"/>
        <end position="122"/>
    </location>
</feature>
<name>A0ABT0XNF6_9BACI</name>
<accession>A0ABT0XNF6</accession>
<reference evidence="2" key="1">
    <citation type="submission" date="2022-06" db="EMBL/GenBank/DDBJ databases">
        <title>Alkalicoccobacillus porphyridii sp. nov., isolated from a marine red alga, Porphyridium purpureum and reclassification of Shouchella plakortidis and Shouchella gibsonii as Alkalicoccobacillus plakortidis comb. nov. and Alkalicoccobacillus gibsonii comb. nov.</title>
        <authorList>
            <person name="Kim K.H."/>
            <person name="Lee J.K."/>
            <person name="Han D.M."/>
            <person name="Baek J.H."/>
            <person name="Jeon C.O."/>
        </authorList>
    </citation>
    <scope>NUCLEOTIDE SEQUENCE</scope>
    <source>
        <strain evidence="2">DSM 19153</strain>
    </source>
</reference>
<dbReference type="Gene3D" id="3.10.180.10">
    <property type="entry name" value="2,3-Dihydroxybiphenyl 1,2-Dioxygenase, domain 1"/>
    <property type="match status" value="1"/>
</dbReference>
<dbReference type="RefSeq" id="WP_251611215.1">
    <property type="nucleotide sequence ID" value="NZ_JAMQJY010000004.1"/>
</dbReference>
<dbReference type="PROSITE" id="PS51819">
    <property type="entry name" value="VOC"/>
    <property type="match status" value="1"/>
</dbReference>
<protein>
    <submittedName>
        <fullName evidence="2">VOC family protein</fullName>
    </submittedName>
</protein>
<proteinExistence type="predicted"/>
<evidence type="ECO:0000313" key="3">
    <source>
        <dbReference type="Proteomes" id="UP001203665"/>
    </source>
</evidence>
<comment type="caution">
    <text evidence="2">The sequence shown here is derived from an EMBL/GenBank/DDBJ whole genome shotgun (WGS) entry which is preliminary data.</text>
</comment>
<gene>
    <name evidence="2" type="ORF">NDM98_19595</name>
</gene>
<dbReference type="SUPFAM" id="SSF54593">
    <property type="entry name" value="Glyoxalase/Bleomycin resistance protein/Dihydroxybiphenyl dioxygenase"/>
    <property type="match status" value="1"/>
</dbReference>
<dbReference type="CDD" id="cd06587">
    <property type="entry name" value="VOC"/>
    <property type="match status" value="1"/>
</dbReference>
<dbReference type="EMBL" id="JAMQJY010000004">
    <property type="protein sequence ID" value="MCM2677426.1"/>
    <property type="molecule type" value="Genomic_DNA"/>
</dbReference>
<dbReference type="Proteomes" id="UP001203665">
    <property type="component" value="Unassembled WGS sequence"/>
</dbReference>
<dbReference type="InterPro" id="IPR004360">
    <property type="entry name" value="Glyas_Fos-R_dOase_dom"/>
</dbReference>
<evidence type="ECO:0000259" key="1">
    <source>
        <dbReference type="PROSITE" id="PS51819"/>
    </source>
</evidence>
<keyword evidence="3" id="KW-1185">Reference proteome</keyword>
<dbReference type="InterPro" id="IPR037523">
    <property type="entry name" value="VOC_core"/>
</dbReference>
<evidence type="ECO:0000313" key="2">
    <source>
        <dbReference type="EMBL" id="MCM2677426.1"/>
    </source>
</evidence>